<evidence type="ECO:0000256" key="10">
    <source>
        <dbReference type="ARBA" id="ARBA00069752"/>
    </source>
</evidence>
<protein>
    <recommendedName>
        <fullName evidence="10">Cell cycle checkpoint control protein RAD9A</fullName>
    </recommendedName>
    <alternativeName>
        <fullName evidence="11">DNA repair exonuclease rad9 homolog A</fullName>
    </alternativeName>
</protein>
<dbReference type="InterPro" id="IPR026584">
    <property type="entry name" value="Rad9"/>
</dbReference>
<keyword evidence="6" id="KW-0378">Hydrolase</keyword>
<dbReference type="GO" id="GO:0071479">
    <property type="term" value="P:cellular response to ionizing radiation"/>
    <property type="evidence" value="ECO:0007669"/>
    <property type="project" value="TreeGrafter"/>
</dbReference>
<keyword evidence="4" id="KW-0540">Nuclease</keyword>
<evidence type="ECO:0000256" key="3">
    <source>
        <dbReference type="ARBA" id="ARBA00022553"/>
    </source>
</evidence>
<dbReference type="OMA" id="NETQCRF"/>
<dbReference type="GO" id="GO:0006281">
    <property type="term" value="P:DNA repair"/>
    <property type="evidence" value="ECO:0007669"/>
    <property type="project" value="InterPro"/>
</dbReference>
<dbReference type="InterPro" id="IPR046938">
    <property type="entry name" value="DNA_clamp_sf"/>
</dbReference>
<dbReference type="OrthoDB" id="60092at2759"/>
<dbReference type="InterPro" id="IPR007268">
    <property type="entry name" value="Rad9/Ddc1"/>
</dbReference>
<feature type="compositionally biased region" description="Acidic residues" evidence="12">
    <location>
        <begin position="333"/>
        <end position="345"/>
    </location>
</feature>
<evidence type="ECO:0000256" key="11">
    <source>
        <dbReference type="ARBA" id="ARBA00079896"/>
    </source>
</evidence>
<dbReference type="EMBL" id="KK122473">
    <property type="protein sequence ID" value="KFM82781.1"/>
    <property type="molecule type" value="Genomic_DNA"/>
</dbReference>
<accession>A0A087UZJ2</accession>
<dbReference type="GO" id="GO:0031573">
    <property type="term" value="P:mitotic intra-S DNA damage checkpoint signaling"/>
    <property type="evidence" value="ECO:0007669"/>
    <property type="project" value="TreeGrafter"/>
</dbReference>
<dbReference type="GO" id="GO:0030896">
    <property type="term" value="C:checkpoint clamp complex"/>
    <property type="evidence" value="ECO:0007669"/>
    <property type="project" value="InterPro"/>
</dbReference>
<dbReference type="PIRSF" id="PIRSF009303">
    <property type="entry name" value="Cell_cycle_RAD9"/>
    <property type="match status" value="1"/>
</dbReference>
<dbReference type="PANTHER" id="PTHR15237">
    <property type="entry name" value="DNA REPAIR PROTEIN RAD9"/>
    <property type="match status" value="1"/>
</dbReference>
<proteinExistence type="inferred from homology"/>
<evidence type="ECO:0000256" key="8">
    <source>
        <dbReference type="ARBA" id="ARBA00023242"/>
    </source>
</evidence>
<evidence type="ECO:0000256" key="1">
    <source>
        <dbReference type="ARBA" id="ARBA00004123"/>
    </source>
</evidence>
<dbReference type="AlphaFoldDB" id="A0A087UZJ2"/>
<dbReference type="Pfam" id="PF04139">
    <property type="entry name" value="Rad9"/>
    <property type="match status" value="1"/>
</dbReference>
<dbReference type="GO" id="GO:0004527">
    <property type="term" value="F:exonuclease activity"/>
    <property type="evidence" value="ECO:0007669"/>
    <property type="project" value="UniProtKB-KW"/>
</dbReference>
<keyword evidence="14" id="KW-1185">Reference proteome</keyword>
<dbReference type="STRING" id="407821.A0A087UZJ2"/>
<comment type="function">
    <text evidence="9">Component of the 9-1-1 cell-cycle checkpoint response complex that plays a major role in DNA repair. The 9-1-1 complex is recruited to DNA lesion upon damage by the RAD17-replication factor C (RFC) clamp loader complex. Acts then as a sliding clamp platform on DNA for several proteins involved in long-patch base excision repair (LP-BER). The 9-1-1 complex stimulates DNA polymerase beta (POLB) activity by increasing its affinity for the 3'-OH end of the primer-template and stabilizes POLB to those sites where LP-BER proceeds; endonuclease FEN1 cleavage activity on substrates with double, nick, or gap flaps of distinct sequences and lengths; and DNA ligase I (LIG1) on long-patch base excision repair substrates. The 9-1-1 complex is necessary for the recruitment of RHNO1 to sites of double-stranded breaks (DSB) occurring during the S phase. RAD9A possesses 3'-&gt;5' double stranded DNA exonuclease activity.</text>
</comment>
<evidence type="ECO:0000256" key="4">
    <source>
        <dbReference type="ARBA" id="ARBA00022722"/>
    </source>
</evidence>
<reference evidence="13 14" key="1">
    <citation type="submission" date="2013-11" db="EMBL/GenBank/DDBJ databases">
        <title>Genome sequencing of Stegodyphus mimosarum.</title>
        <authorList>
            <person name="Bechsgaard J."/>
        </authorList>
    </citation>
    <scope>NUCLEOTIDE SEQUENCE [LARGE SCALE GENOMIC DNA]</scope>
</reference>
<evidence type="ECO:0000256" key="12">
    <source>
        <dbReference type="SAM" id="MobiDB-lite"/>
    </source>
</evidence>
<dbReference type="GO" id="GO:0000076">
    <property type="term" value="P:DNA replication checkpoint signaling"/>
    <property type="evidence" value="ECO:0007669"/>
    <property type="project" value="TreeGrafter"/>
</dbReference>
<name>A0A087UZJ2_STEMI</name>
<evidence type="ECO:0000256" key="2">
    <source>
        <dbReference type="ARBA" id="ARBA00008494"/>
    </source>
</evidence>
<evidence type="ECO:0000313" key="14">
    <source>
        <dbReference type="Proteomes" id="UP000054359"/>
    </source>
</evidence>
<dbReference type="SUPFAM" id="SSF55979">
    <property type="entry name" value="DNA clamp"/>
    <property type="match status" value="2"/>
</dbReference>
<comment type="similarity">
    <text evidence="2">Belongs to the rad9 family.</text>
</comment>
<organism evidence="13 14">
    <name type="scientific">Stegodyphus mimosarum</name>
    <name type="common">African social velvet spider</name>
    <dbReference type="NCBI Taxonomy" id="407821"/>
    <lineage>
        <taxon>Eukaryota</taxon>
        <taxon>Metazoa</taxon>
        <taxon>Ecdysozoa</taxon>
        <taxon>Arthropoda</taxon>
        <taxon>Chelicerata</taxon>
        <taxon>Arachnida</taxon>
        <taxon>Araneae</taxon>
        <taxon>Araneomorphae</taxon>
        <taxon>Entelegynae</taxon>
        <taxon>Eresoidea</taxon>
        <taxon>Eresidae</taxon>
        <taxon>Stegodyphus</taxon>
    </lineage>
</organism>
<dbReference type="FunFam" id="3.70.10.10:FF:000005">
    <property type="entry name" value="Cell cycle checkpoint control protein"/>
    <property type="match status" value="1"/>
</dbReference>
<keyword evidence="8" id="KW-0539">Nucleus</keyword>
<comment type="subcellular location">
    <subcellularLocation>
        <location evidence="1">Nucleus</location>
    </subcellularLocation>
</comment>
<evidence type="ECO:0000313" key="13">
    <source>
        <dbReference type="EMBL" id="KFM82781.1"/>
    </source>
</evidence>
<keyword evidence="3" id="KW-0597">Phosphoprotein</keyword>
<keyword evidence="7" id="KW-0269">Exonuclease</keyword>
<dbReference type="Proteomes" id="UP000054359">
    <property type="component" value="Unassembled WGS sequence"/>
</dbReference>
<gene>
    <name evidence="13" type="ORF">X975_14427</name>
</gene>
<sequence>MSCLINATNVKIFGKAFHALSRIADDLYIEALPSGLIFHTVNTSKSAYARFTFKPEFFITYRDDLMEKRKVLIKACLMAFRSLPNLEKSVEKCLFDLTSMTDFLLLKFFCKHGMVKVYQLHFIENETVQGSFPKTGFLCKLTASSRLLHDGIQNFSNSVEELTLTVSSNKVYLRNYVDDEPDPNKVVHTELTLESEEFESFEVEKEMKITFCLKELKAILNFCEGFNVPITIKCQAGGKPVTFSISALKGVDVHFVLATLADRDTQSVSSSMSLLRTSVAQCSKDRDKQLVLDNKEENGISANHSSDTKSHGNINASVQRLPKFPKQITFSSSDDDDDDDDDTDIEIVINPVPMPMPMPTDQSDQDEVPSTPPHKKFRSLFLGLSQATCASMAVDPDEVLVPDSDDE</sequence>
<evidence type="ECO:0000256" key="9">
    <source>
        <dbReference type="ARBA" id="ARBA00059283"/>
    </source>
</evidence>
<keyword evidence="5" id="KW-0227">DNA damage</keyword>
<feature type="region of interest" description="Disordered" evidence="12">
    <location>
        <begin position="325"/>
        <end position="375"/>
    </location>
</feature>
<feature type="non-terminal residue" evidence="13">
    <location>
        <position position="407"/>
    </location>
</feature>
<evidence type="ECO:0000256" key="6">
    <source>
        <dbReference type="ARBA" id="ARBA00022801"/>
    </source>
</evidence>
<evidence type="ECO:0000256" key="5">
    <source>
        <dbReference type="ARBA" id="ARBA00022763"/>
    </source>
</evidence>
<evidence type="ECO:0000256" key="7">
    <source>
        <dbReference type="ARBA" id="ARBA00022839"/>
    </source>
</evidence>
<dbReference type="Gene3D" id="3.70.10.10">
    <property type="match status" value="1"/>
</dbReference>
<dbReference type="PANTHER" id="PTHR15237:SF0">
    <property type="entry name" value="CELL CYCLE CHECKPOINT CONTROL PROTEIN"/>
    <property type="match status" value="1"/>
</dbReference>